<dbReference type="AlphaFoldDB" id="A0A7J7KU10"/>
<evidence type="ECO:0000313" key="4">
    <source>
        <dbReference type="Proteomes" id="UP000593567"/>
    </source>
</evidence>
<dbReference type="GO" id="GO:0000387">
    <property type="term" value="P:spliceosomal snRNP assembly"/>
    <property type="evidence" value="ECO:0007669"/>
    <property type="project" value="InterPro"/>
</dbReference>
<gene>
    <name evidence="3" type="ORF">EB796_000142</name>
</gene>
<sequence>MSDENLGITSVLPVAEGCDDAFELKLPPANGLDYLRMVRLEAKACPATVTVEIKELPSLSQKCCLDDHQPHRASALSNKHIPKFSPAPEGYSPSLLWQRSQVAAFSKIRLRLTDEMKAVKKKLKCCPRPLPVSSDIYGWYRLCFGNVNQHIVSKIVEAQGLTLETACHGDISVDDSGEGSSCTLPLVSILAFIDQETLLLILGYHISWFEAVGFTQLQGQWFYSLLAILQKPLLPESCSLLRQLARLCSNLRASLVCALFSTTCIYSLFSTTYIYSLFSTTCIYSLFSTTYIYSLFSTTYIYPLFSTTYILSV</sequence>
<dbReference type="GO" id="GO:0032797">
    <property type="term" value="C:SMN complex"/>
    <property type="evidence" value="ECO:0007669"/>
    <property type="project" value="TreeGrafter"/>
</dbReference>
<keyword evidence="2" id="KW-1133">Transmembrane helix</keyword>
<dbReference type="OrthoDB" id="428895at2759"/>
<dbReference type="InterPro" id="IPR035426">
    <property type="entry name" value="Gemin2/Brr1"/>
</dbReference>
<dbReference type="Proteomes" id="UP000593567">
    <property type="component" value="Unassembled WGS sequence"/>
</dbReference>
<protein>
    <submittedName>
        <fullName evidence="3">GEMIN2</fullName>
    </submittedName>
</protein>
<evidence type="ECO:0000313" key="3">
    <source>
        <dbReference type="EMBL" id="KAF6041548.1"/>
    </source>
</evidence>
<dbReference type="PANTHER" id="PTHR12794:SF0">
    <property type="entry name" value="GEM-ASSOCIATED PROTEIN 2"/>
    <property type="match status" value="1"/>
</dbReference>
<feature type="transmembrane region" description="Helical" evidence="2">
    <location>
        <begin position="251"/>
        <end position="269"/>
    </location>
</feature>
<evidence type="ECO:0000256" key="1">
    <source>
        <dbReference type="ARBA" id="ARBA00025758"/>
    </source>
</evidence>
<dbReference type="Gene3D" id="1.20.58.1070">
    <property type="match status" value="1"/>
</dbReference>
<keyword evidence="2" id="KW-0472">Membrane</keyword>
<comment type="similarity">
    <text evidence="1">Belongs to the gemin-2 family.</text>
</comment>
<dbReference type="GO" id="GO:0005634">
    <property type="term" value="C:nucleus"/>
    <property type="evidence" value="ECO:0007669"/>
    <property type="project" value="TreeGrafter"/>
</dbReference>
<organism evidence="3 4">
    <name type="scientific">Bugula neritina</name>
    <name type="common">Brown bryozoan</name>
    <name type="synonym">Sertularia neritina</name>
    <dbReference type="NCBI Taxonomy" id="10212"/>
    <lineage>
        <taxon>Eukaryota</taxon>
        <taxon>Metazoa</taxon>
        <taxon>Spiralia</taxon>
        <taxon>Lophotrochozoa</taxon>
        <taxon>Bryozoa</taxon>
        <taxon>Gymnolaemata</taxon>
        <taxon>Cheilostomatida</taxon>
        <taxon>Flustrina</taxon>
        <taxon>Buguloidea</taxon>
        <taxon>Bugulidae</taxon>
        <taxon>Bugula</taxon>
    </lineage>
</organism>
<proteinExistence type="inferred from homology"/>
<dbReference type="Pfam" id="PF04938">
    <property type="entry name" value="SIP1"/>
    <property type="match status" value="1"/>
</dbReference>
<name>A0A7J7KU10_BUGNE</name>
<keyword evidence="4" id="KW-1185">Reference proteome</keyword>
<reference evidence="3" key="1">
    <citation type="submission" date="2020-06" db="EMBL/GenBank/DDBJ databases">
        <title>Draft genome of Bugula neritina, a colonial animal packing powerful symbionts and potential medicines.</title>
        <authorList>
            <person name="Rayko M."/>
        </authorList>
    </citation>
    <scope>NUCLEOTIDE SEQUENCE [LARGE SCALE GENOMIC DNA]</scope>
    <source>
        <strain evidence="3">Kwan_BN1</strain>
    </source>
</reference>
<comment type="caution">
    <text evidence="3">The sequence shown here is derived from an EMBL/GenBank/DDBJ whole genome shotgun (WGS) entry which is preliminary data.</text>
</comment>
<accession>A0A7J7KU10</accession>
<keyword evidence="2" id="KW-0812">Transmembrane</keyword>
<dbReference type="PANTHER" id="PTHR12794">
    <property type="entry name" value="GEMIN2"/>
    <property type="match status" value="1"/>
</dbReference>
<dbReference type="EMBL" id="VXIV02000027">
    <property type="protein sequence ID" value="KAF6041548.1"/>
    <property type="molecule type" value="Genomic_DNA"/>
</dbReference>
<evidence type="ECO:0000256" key="2">
    <source>
        <dbReference type="SAM" id="Phobius"/>
    </source>
</evidence>